<accession>A0A0A9B3T9</accession>
<organism evidence="1">
    <name type="scientific">Arundo donax</name>
    <name type="common">Giant reed</name>
    <name type="synonym">Donax arundinaceus</name>
    <dbReference type="NCBI Taxonomy" id="35708"/>
    <lineage>
        <taxon>Eukaryota</taxon>
        <taxon>Viridiplantae</taxon>
        <taxon>Streptophyta</taxon>
        <taxon>Embryophyta</taxon>
        <taxon>Tracheophyta</taxon>
        <taxon>Spermatophyta</taxon>
        <taxon>Magnoliopsida</taxon>
        <taxon>Liliopsida</taxon>
        <taxon>Poales</taxon>
        <taxon>Poaceae</taxon>
        <taxon>PACMAD clade</taxon>
        <taxon>Arundinoideae</taxon>
        <taxon>Arundineae</taxon>
        <taxon>Arundo</taxon>
    </lineage>
</organism>
<reference evidence="1" key="1">
    <citation type="submission" date="2014-09" db="EMBL/GenBank/DDBJ databases">
        <authorList>
            <person name="Magalhaes I.L.F."/>
            <person name="Oliveira U."/>
            <person name="Santos F.R."/>
            <person name="Vidigal T.H.D.A."/>
            <person name="Brescovit A.D."/>
            <person name="Santos A.J."/>
        </authorList>
    </citation>
    <scope>NUCLEOTIDE SEQUENCE</scope>
    <source>
        <tissue evidence="1">Shoot tissue taken approximately 20 cm above the soil surface</tissue>
    </source>
</reference>
<proteinExistence type="predicted"/>
<sequence>MLSTSFLPLSRLICAFVGSNMPSHHH</sequence>
<dbReference type="AlphaFoldDB" id="A0A0A9B3T9"/>
<evidence type="ECO:0000313" key="1">
    <source>
        <dbReference type="EMBL" id="JAD58619.1"/>
    </source>
</evidence>
<name>A0A0A9B3T9_ARUDO</name>
<dbReference type="EMBL" id="GBRH01239276">
    <property type="protein sequence ID" value="JAD58619.1"/>
    <property type="molecule type" value="Transcribed_RNA"/>
</dbReference>
<protein>
    <submittedName>
        <fullName evidence="1">Uncharacterized protein</fullName>
    </submittedName>
</protein>
<reference evidence="1" key="2">
    <citation type="journal article" date="2015" name="Data Brief">
        <title>Shoot transcriptome of the giant reed, Arundo donax.</title>
        <authorList>
            <person name="Barrero R.A."/>
            <person name="Guerrero F.D."/>
            <person name="Moolhuijzen P."/>
            <person name="Goolsby J.A."/>
            <person name="Tidwell J."/>
            <person name="Bellgard S.E."/>
            <person name="Bellgard M.I."/>
        </authorList>
    </citation>
    <scope>NUCLEOTIDE SEQUENCE</scope>
    <source>
        <tissue evidence="1">Shoot tissue taken approximately 20 cm above the soil surface</tissue>
    </source>
</reference>